<dbReference type="SMART" id="SM00387">
    <property type="entry name" value="HATPase_c"/>
    <property type="match status" value="1"/>
</dbReference>
<evidence type="ECO:0000259" key="11">
    <source>
        <dbReference type="PROSITE" id="PS50046"/>
    </source>
</evidence>
<dbReference type="RefSeq" id="WP_088561328.1">
    <property type="nucleotide sequence ID" value="NZ_FYEH01000006.1"/>
</dbReference>
<dbReference type="PROSITE" id="PS50046">
    <property type="entry name" value="PHYTOCHROME_2"/>
    <property type="match status" value="1"/>
</dbReference>
<evidence type="ECO:0000256" key="10">
    <source>
        <dbReference type="ARBA" id="ARBA00023170"/>
    </source>
</evidence>
<dbReference type="Pfam" id="PF01590">
    <property type="entry name" value="GAF"/>
    <property type="match status" value="1"/>
</dbReference>
<keyword evidence="5" id="KW-0597">Phosphoprotein</keyword>
<proteinExistence type="inferred from homology"/>
<dbReference type="PRINTS" id="PR00344">
    <property type="entry name" value="BCTRLSENSOR"/>
</dbReference>
<feature type="domain" description="Histidine kinase" evidence="12">
    <location>
        <begin position="519"/>
        <end position="732"/>
    </location>
</feature>
<evidence type="ECO:0000256" key="5">
    <source>
        <dbReference type="ARBA" id="ARBA00022553"/>
    </source>
</evidence>
<dbReference type="SUPFAM" id="SSF55781">
    <property type="entry name" value="GAF domain-like"/>
    <property type="match status" value="2"/>
</dbReference>
<comment type="catalytic activity">
    <reaction evidence="1">
        <text>ATP + protein L-histidine = ADP + protein N-phospho-L-histidine.</text>
        <dbReference type="EC" id="2.7.13.3"/>
    </reaction>
</comment>
<dbReference type="OrthoDB" id="5287260at2"/>
<dbReference type="EMBL" id="FYEH01000006">
    <property type="protein sequence ID" value="SNB67636.1"/>
    <property type="molecule type" value="Genomic_DNA"/>
</dbReference>
<evidence type="ECO:0000259" key="12">
    <source>
        <dbReference type="PROSITE" id="PS50109"/>
    </source>
</evidence>
<evidence type="ECO:0000256" key="1">
    <source>
        <dbReference type="ARBA" id="ARBA00000085"/>
    </source>
</evidence>
<dbReference type="GO" id="GO:0000156">
    <property type="term" value="F:phosphorelay response regulator activity"/>
    <property type="evidence" value="ECO:0007669"/>
    <property type="project" value="TreeGrafter"/>
</dbReference>
<protein>
    <recommendedName>
        <fullName evidence="3">histidine kinase</fullName>
        <ecNumber evidence="3">2.7.13.3</ecNumber>
    </recommendedName>
</protein>
<keyword evidence="10" id="KW-0675">Receptor</keyword>
<evidence type="ECO:0000256" key="7">
    <source>
        <dbReference type="ARBA" id="ARBA00022679"/>
    </source>
</evidence>
<dbReference type="Gene3D" id="1.10.287.130">
    <property type="match status" value="1"/>
</dbReference>
<dbReference type="SMART" id="SM00065">
    <property type="entry name" value="GAF"/>
    <property type="match status" value="1"/>
</dbReference>
<dbReference type="InterPro" id="IPR036097">
    <property type="entry name" value="HisK_dim/P_sf"/>
</dbReference>
<dbReference type="PANTHER" id="PTHR42878">
    <property type="entry name" value="TWO-COMPONENT HISTIDINE KINASE"/>
    <property type="match status" value="1"/>
</dbReference>
<keyword evidence="6" id="KW-0716">Sensory transduction</keyword>
<dbReference type="InterPro" id="IPR029016">
    <property type="entry name" value="GAF-like_dom_sf"/>
</dbReference>
<dbReference type="InterPro" id="IPR003018">
    <property type="entry name" value="GAF"/>
</dbReference>
<dbReference type="SUPFAM" id="SSF55785">
    <property type="entry name" value="PYP-like sensor domain (PAS domain)"/>
    <property type="match status" value="1"/>
</dbReference>
<dbReference type="Pfam" id="PF00512">
    <property type="entry name" value="HisKA"/>
    <property type="match status" value="1"/>
</dbReference>
<evidence type="ECO:0000313" key="14">
    <source>
        <dbReference type="Proteomes" id="UP000197065"/>
    </source>
</evidence>
<evidence type="ECO:0000256" key="4">
    <source>
        <dbReference type="ARBA" id="ARBA00022543"/>
    </source>
</evidence>
<dbReference type="PANTHER" id="PTHR42878:SF15">
    <property type="entry name" value="BACTERIOPHYTOCHROME"/>
    <property type="match status" value="1"/>
</dbReference>
<dbReference type="CDD" id="cd00082">
    <property type="entry name" value="HisKA"/>
    <property type="match status" value="1"/>
</dbReference>
<dbReference type="FunFam" id="3.30.565.10:FF:000006">
    <property type="entry name" value="Sensor histidine kinase WalK"/>
    <property type="match status" value="1"/>
</dbReference>
<dbReference type="InterPro" id="IPR003594">
    <property type="entry name" value="HATPase_dom"/>
</dbReference>
<keyword evidence="7" id="KW-0808">Transferase</keyword>
<dbReference type="InterPro" id="IPR004358">
    <property type="entry name" value="Sig_transdc_His_kin-like_C"/>
</dbReference>
<reference evidence="13 14" key="1">
    <citation type="submission" date="2017-06" db="EMBL/GenBank/DDBJ databases">
        <authorList>
            <person name="Kim H.J."/>
            <person name="Triplett B.A."/>
        </authorList>
    </citation>
    <scope>NUCLEOTIDE SEQUENCE [LARGE SCALE GENOMIC DNA]</scope>
    <source>
        <strain evidence="13 14">B29T1</strain>
    </source>
</reference>
<organism evidence="13 14">
    <name type="scientific">Arboricoccus pini</name>
    <dbReference type="NCBI Taxonomy" id="1963835"/>
    <lineage>
        <taxon>Bacteria</taxon>
        <taxon>Pseudomonadati</taxon>
        <taxon>Pseudomonadota</taxon>
        <taxon>Alphaproteobacteria</taxon>
        <taxon>Geminicoccales</taxon>
        <taxon>Geminicoccaceae</taxon>
        <taxon>Arboricoccus</taxon>
    </lineage>
</organism>
<dbReference type="Gene3D" id="3.30.450.20">
    <property type="entry name" value="PAS domain"/>
    <property type="match status" value="1"/>
</dbReference>
<dbReference type="InterPro" id="IPR003661">
    <property type="entry name" value="HisK_dim/P_dom"/>
</dbReference>
<dbReference type="Proteomes" id="UP000197065">
    <property type="component" value="Unassembled WGS sequence"/>
</dbReference>
<dbReference type="Gene3D" id="3.30.450.40">
    <property type="match status" value="1"/>
</dbReference>
<dbReference type="InterPro" id="IPR043150">
    <property type="entry name" value="Phytochrome_PHY_sf"/>
</dbReference>
<dbReference type="Pfam" id="PF00360">
    <property type="entry name" value="PHY"/>
    <property type="match status" value="1"/>
</dbReference>
<dbReference type="GO" id="GO:0030295">
    <property type="term" value="F:protein kinase activator activity"/>
    <property type="evidence" value="ECO:0007669"/>
    <property type="project" value="TreeGrafter"/>
</dbReference>
<keyword evidence="4" id="KW-0600">Photoreceptor protein</keyword>
<evidence type="ECO:0000313" key="13">
    <source>
        <dbReference type="EMBL" id="SNB67636.1"/>
    </source>
</evidence>
<name>A0A212R644_9PROT</name>
<evidence type="ECO:0000256" key="8">
    <source>
        <dbReference type="ARBA" id="ARBA00022777"/>
    </source>
</evidence>
<dbReference type="SMART" id="SM00388">
    <property type="entry name" value="HisKA"/>
    <property type="match status" value="1"/>
</dbReference>
<dbReference type="AlphaFoldDB" id="A0A212R644"/>
<feature type="domain" description="Phytochrome chromophore attachment site" evidence="11">
    <location>
        <begin position="139"/>
        <end position="297"/>
    </location>
</feature>
<comment type="similarity">
    <text evidence="2">In the N-terminal section; belongs to the phytochrome family.</text>
</comment>
<dbReference type="GO" id="GO:0009881">
    <property type="term" value="F:photoreceptor activity"/>
    <property type="evidence" value="ECO:0007669"/>
    <property type="project" value="UniProtKB-KW"/>
</dbReference>
<dbReference type="GO" id="GO:0009584">
    <property type="term" value="P:detection of visible light"/>
    <property type="evidence" value="ECO:0007669"/>
    <property type="project" value="InterPro"/>
</dbReference>
<dbReference type="SUPFAM" id="SSF47384">
    <property type="entry name" value="Homodimeric domain of signal transducing histidine kinase"/>
    <property type="match status" value="1"/>
</dbReference>
<evidence type="ECO:0000256" key="6">
    <source>
        <dbReference type="ARBA" id="ARBA00022606"/>
    </source>
</evidence>
<dbReference type="InterPro" id="IPR013654">
    <property type="entry name" value="PAS_2"/>
</dbReference>
<dbReference type="InterPro" id="IPR013515">
    <property type="entry name" value="Phytochrome_cen-reg"/>
</dbReference>
<dbReference type="SUPFAM" id="SSF55874">
    <property type="entry name" value="ATPase domain of HSP90 chaperone/DNA topoisomerase II/histidine kinase"/>
    <property type="match status" value="1"/>
</dbReference>
<keyword evidence="14" id="KW-1185">Reference proteome</keyword>
<dbReference type="Gene3D" id="3.30.565.10">
    <property type="entry name" value="Histidine kinase-like ATPase, C-terminal domain"/>
    <property type="match status" value="1"/>
</dbReference>
<accession>A0A212R644</accession>
<dbReference type="InterPro" id="IPR050351">
    <property type="entry name" value="BphY/WalK/GraS-like"/>
</dbReference>
<evidence type="ECO:0000256" key="3">
    <source>
        <dbReference type="ARBA" id="ARBA00012438"/>
    </source>
</evidence>
<dbReference type="GO" id="GO:0007234">
    <property type="term" value="P:osmosensory signaling via phosphorelay pathway"/>
    <property type="evidence" value="ECO:0007669"/>
    <property type="project" value="TreeGrafter"/>
</dbReference>
<dbReference type="InterPro" id="IPR016132">
    <property type="entry name" value="Phyto_chromo_attachment"/>
</dbReference>
<dbReference type="Gene3D" id="3.30.450.270">
    <property type="match status" value="1"/>
</dbReference>
<dbReference type="InterPro" id="IPR035965">
    <property type="entry name" value="PAS-like_dom_sf"/>
</dbReference>
<dbReference type="InterPro" id="IPR036890">
    <property type="entry name" value="HATPase_C_sf"/>
</dbReference>
<keyword evidence="8 13" id="KW-0418">Kinase</keyword>
<evidence type="ECO:0000256" key="2">
    <source>
        <dbReference type="ARBA" id="ARBA00006402"/>
    </source>
</evidence>
<gene>
    <name evidence="13" type="ORF">SAMN07250955_1069</name>
</gene>
<dbReference type="Pfam" id="PF08446">
    <property type="entry name" value="PAS_2"/>
    <property type="match status" value="1"/>
</dbReference>
<dbReference type="InterPro" id="IPR005467">
    <property type="entry name" value="His_kinase_dom"/>
</dbReference>
<dbReference type="PROSITE" id="PS50109">
    <property type="entry name" value="HIS_KIN"/>
    <property type="match status" value="1"/>
</dbReference>
<dbReference type="EC" id="2.7.13.3" evidence="3"/>
<keyword evidence="9" id="KW-0157">Chromophore</keyword>
<dbReference type="GO" id="GO:0006355">
    <property type="term" value="P:regulation of DNA-templated transcription"/>
    <property type="evidence" value="ECO:0007669"/>
    <property type="project" value="InterPro"/>
</dbReference>
<sequence length="739" mass="82171">MTPEAPLDIEACVREPIYNPGTIQPHGTLLVLDPSTFRVVQRARNQVEFLGCDDLLDQELDGSPGLGSLLVERLRAWRTADEPVLLTSILHQHRRLQVAANRTAQGILVEIEASEEGHPTEAFYSRMGHVLDILGSASDIPGAGAIATRELRHLTGFDRALLYRFDRAWNGTVIAEDGNGRLPSYMGLRFPAGDFPPQARALYKKSRLRLISDKDHIPVPIEPLLSPLDGKPLDLGATTLRSVSPIDLEYMRNMGTAASMSTAILLDGELWGFLVCHHTEPRHLGTSLRAACDLLGQLIAQRIGAIERMAQRGDRLARQRLKGALLKGISREGGFETGLVRHGDIWLRLARAEGASLVTQENVYSVGRTPPSSVTQRLAILLQQRGVKDLLATEQLSSFAPEFEPHADTAAGMLALPISQLHASYLIWYRPEVIQTVRWARAAAKPRTAGERLTSRASFAQWTELVRLRSEVWSQVDIEAVGSLRSSIVDFVLKRAEERAALTSELERSNHELESFSYSISHDLRAPFRHIVSYAELMGERLPELDETSRHYLDTISAAALAAGRLVDDLLRFSQLGRASLSLHPIDMQKLLNEVLHALEPDAAGRQVDWRVGDLPPAWGDTPLVRQAVHNLMENALKYTRKRDLAVISVEGRQKDQTTVYRITDNGVGFDMRHVGKLFGVFQRLHRVEDFEGSGIGLAITKRVIDRHGGWIRAEGELDKGASFTFALPRQEQKEVPSR</sequence>
<evidence type="ECO:0000256" key="9">
    <source>
        <dbReference type="ARBA" id="ARBA00022991"/>
    </source>
</evidence>
<dbReference type="GO" id="GO:0000155">
    <property type="term" value="F:phosphorelay sensor kinase activity"/>
    <property type="evidence" value="ECO:0007669"/>
    <property type="project" value="InterPro"/>
</dbReference>
<dbReference type="Pfam" id="PF02518">
    <property type="entry name" value="HATPase_c"/>
    <property type="match status" value="1"/>
</dbReference>